<keyword evidence="1" id="KW-0472">Membrane</keyword>
<keyword evidence="3" id="KW-1185">Reference proteome</keyword>
<organism evidence="2 3">
    <name type="scientific">Isachenkonia alkalipeptolytica</name>
    <dbReference type="NCBI Taxonomy" id="2565777"/>
    <lineage>
        <taxon>Bacteria</taxon>
        <taxon>Bacillati</taxon>
        <taxon>Bacillota</taxon>
        <taxon>Clostridia</taxon>
        <taxon>Eubacteriales</taxon>
        <taxon>Clostridiaceae</taxon>
        <taxon>Isachenkonia</taxon>
    </lineage>
</organism>
<evidence type="ECO:0000313" key="3">
    <source>
        <dbReference type="Proteomes" id="UP000449710"/>
    </source>
</evidence>
<dbReference type="Proteomes" id="UP000449710">
    <property type="component" value="Unassembled WGS sequence"/>
</dbReference>
<gene>
    <name evidence="2" type="ORF">ISALK_13360</name>
</gene>
<dbReference type="EMBL" id="SUMG01000026">
    <property type="protein sequence ID" value="NBG89477.1"/>
    <property type="molecule type" value="Genomic_DNA"/>
</dbReference>
<reference evidence="2 3" key="1">
    <citation type="submission" date="2019-04" db="EMBL/GenBank/DDBJ databases">
        <title>Isachenkonia alkalipeptolytica gen. nov. sp. nov. a new anaerobic, alkiliphilic organothrophic bacterium capable to reduce synthesized ferrihydrite isolated from a soda lake.</title>
        <authorList>
            <person name="Toshchakov S.V."/>
            <person name="Zavarzina D.G."/>
            <person name="Zhilina T.N."/>
            <person name="Kostrikina N.A."/>
            <person name="Kublanov I.V."/>
        </authorList>
    </citation>
    <scope>NUCLEOTIDE SEQUENCE [LARGE SCALE GENOMIC DNA]</scope>
    <source>
        <strain evidence="2 3">Z-1701</strain>
    </source>
</reference>
<feature type="transmembrane region" description="Helical" evidence="1">
    <location>
        <begin position="75"/>
        <end position="94"/>
    </location>
</feature>
<feature type="transmembrane region" description="Helical" evidence="1">
    <location>
        <begin position="41"/>
        <end position="63"/>
    </location>
</feature>
<feature type="transmembrane region" description="Helical" evidence="1">
    <location>
        <begin position="138"/>
        <end position="158"/>
    </location>
</feature>
<feature type="transmembrane region" description="Helical" evidence="1">
    <location>
        <begin position="106"/>
        <end position="126"/>
    </location>
</feature>
<keyword evidence="1" id="KW-1133">Transmembrane helix</keyword>
<evidence type="ECO:0000313" key="2">
    <source>
        <dbReference type="EMBL" id="NBG89477.1"/>
    </source>
</evidence>
<comment type="caution">
    <text evidence="2">The sequence shown here is derived from an EMBL/GenBank/DDBJ whole genome shotgun (WGS) entry which is preliminary data.</text>
</comment>
<dbReference type="RefSeq" id="WP_160723188.1">
    <property type="nucleotide sequence ID" value="NZ_SUMG01000026.1"/>
</dbReference>
<dbReference type="AlphaFoldDB" id="A0AA43XMK2"/>
<evidence type="ECO:0000256" key="1">
    <source>
        <dbReference type="SAM" id="Phobius"/>
    </source>
</evidence>
<name>A0AA43XMK2_9CLOT</name>
<sequence>MGSKTSRKLLLVMLVLSPLIVGGLIEWLFRLGMTSESTVYFQLASILHVPWMYGGGMVIWFFAGMAFGNQSLNNVKSFILGNTLWGILLSLYIWQLFLEITSRNSFIMNLADFYVLGFLGFGVRIVSMFTNNIQASIASLIAYFLMLAVFSTGFYTALKIKPSEANLQES</sequence>
<feature type="transmembrane region" description="Helical" evidence="1">
    <location>
        <begin position="9"/>
        <end position="29"/>
    </location>
</feature>
<accession>A0AA43XMK2</accession>
<proteinExistence type="predicted"/>
<keyword evidence="1" id="KW-0812">Transmembrane</keyword>
<protein>
    <submittedName>
        <fullName evidence="2">Uncharacterized protein</fullName>
    </submittedName>
</protein>